<evidence type="ECO:0000256" key="5">
    <source>
        <dbReference type="ARBA" id="ARBA00022692"/>
    </source>
</evidence>
<evidence type="ECO:0000256" key="8">
    <source>
        <dbReference type="ARBA" id="ARBA00023002"/>
    </source>
</evidence>
<evidence type="ECO:0000256" key="3">
    <source>
        <dbReference type="ARBA" id="ARBA00010617"/>
    </source>
</evidence>
<dbReference type="GO" id="GO:0016705">
    <property type="term" value="F:oxidoreductase activity, acting on paired donors, with incorporation or reduction of molecular oxygen"/>
    <property type="evidence" value="ECO:0007669"/>
    <property type="project" value="InterPro"/>
</dbReference>
<protein>
    <submittedName>
        <fullName evidence="12">Cytochrome P450</fullName>
    </submittedName>
</protein>
<dbReference type="AlphaFoldDB" id="A0A8H6Y3P5"/>
<proteinExistence type="inferred from homology"/>
<evidence type="ECO:0000256" key="4">
    <source>
        <dbReference type="ARBA" id="ARBA00022617"/>
    </source>
</evidence>
<keyword evidence="11" id="KW-0472">Membrane</keyword>
<keyword evidence="8" id="KW-0560">Oxidoreductase</keyword>
<dbReference type="EMBL" id="JACAZH010000013">
    <property type="protein sequence ID" value="KAF7351334.1"/>
    <property type="molecule type" value="Genomic_DNA"/>
</dbReference>
<organism evidence="12 13">
    <name type="scientific">Mycena sanguinolenta</name>
    <dbReference type="NCBI Taxonomy" id="230812"/>
    <lineage>
        <taxon>Eukaryota</taxon>
        <taxon>Fungi</taxon>
        <taxon>Dikarya</taxon>
        <taxon>Basidiomycota</taxon>
        <taxon>Agaricomycotina</taxon>
        <taxon>Agaricomycetes</taxon>
        <taxon>Agaricomycetidae</taxon>
        <taxon>Agaricales</taxon>
        <taxon>Marasmiineae</taxon>
        <taxon>Mycenaceae</taxon>
        <taxon>Mycena</taxon>
    </lineage>
</organism>
<dbReference type="Pfam" id="PF00067">
    <property type="entry name" value="p450"/>
    <property type="match status" value="1"/>
</dbReference>
<comment type="cofactor">
    <cofactor evidence="1">
        <name>heme</name>
        <dbReference type="ChEBI" id="CHEBI:30413"/>
    </cofactor>
</comment>
<reference evidence="12" key="1">
    <citation type="submission" date="2020-05" db="EMBL/GenBank/DDBJ databases">
        <title>Mycena genomes resolve the evolution of fungal bioluminescence.</title>
        <authorList>
            <person name="Tsai I.J."/>
        </authorList>
    </citation>
    <scope>NUCLEOTIDE SEQUENCE</scope>
    <source>
        <strain evidence="12">160909Yilan</strain>
    </source>
</reference>
<evidence type="ECO:0000313" key="13">
    <source>
        <dbReference type="Proteomes" id="UP000623467"/>
    </source>
</evidence>
<keyword evidence="9" id="KW-0408">Iron</keyword>
<dbReference type="SUPFAM" id="SSF48264">
    <property type="entry name" value="Cytochrome P450"/>
    <property type="match status" value="1"/>
</dbReference>
<dbReference type="PANTHER" id="PTHR46300:SF2">
    <property type="entry name" value="CYTOCHROME P450 MONOOXYGENASE ALNH-RELATED"/>
    <property type="match status" value="1"/>
</dbReference>
<evidence type="ECO:0000256" key="10">
    <source>
        <dbReference type="ARBA" id="ARBA00023033"/>
    </source>
</evidence>
<keyword evidence="5" id="KW-0812">Transmembrane</keyword>
<keyword evidence="10" id="KW-0503">Monooxygenase</keyword>
<dbReference type="InterPro" id="IPR036396">
    <property type="entry name" value="Cyt_P450_sf"/>
</dbReference>
<dbReference type="Proteomes" id="UP000623467">
    <property type="component" value="Unassembled WGS sequence"/>
</dbReference>
<dbReference type="GO" id="GO:0005506">
    <property type="term" value="F:iron ion binding"/>
    <property type="evidence" value="ECO:0007669"/>
    <property type="project" value="InterPro"/>
</dbReference>
<dbReference type="InterPro" id="IPR001128">
    <property type="entry name" value="Cyt_P450"/>
</dbReference>
<dbReference type="GO" id="GO:0020037">
    <property type="term" value="F:heme binding"/>
    <property type="evidence" value="ECO:0007669"/>
    <property type="project" value="InterPro"/>
</dbReference>
<dbReference type="PANTHER" id="PTHR46300">
    <property type="entry name" value="P450, PUTATIVE (EUROFUNG)-RELATED-RELATED"/>
    <property type="match status" value="1"/>
</dbReference>
<gene>
    <name evidence="12" type="ORF">MSAN_01564900</name>
</gene>
<evidence type="ECO:0000256" key="9">
    <source>
        <dbReference type="ARBA" id="ARBA00023004"/>
    </source>
</evidence>
<keyword evidence="6" id="KW-0479">Metal-binding</keyword>
<comment type="similarity">
    <text evidence="3">Belongs to the cytochrome P450 family.</text>
</comment>
<evidence type="ECO:0000256" key="2">
    <source>
        <dbReference type="ARBA" id="ARBA00004167"/>
    </source>
</evidence>
<keyword evidence="13" id="KW-1185">Reference proteome</keyword>
<dbReference type="InterPro" id="IPR050364">
    <property type="entry name" value="Cytochrome_P450_fung"/>
</dbReference>
<name>A0A8H6Y3P5_9AGAR</name>
<dbReference type="Gene3D" id="1.10.630.10">
    <property type="entry name" value="Cytochrome P450"/>
    <property type="match status" value="1"/>
</dbReference>
<sequence length="236" mass="26192">MVSNLLIGGVVVVGCFLRLLNVGRREHGLPPGPPTVPFWGNLHLIPAKQRYLKFMEWSRQYGEIFSIKIGPYSTVFLSSPTAIKEVVDKNSWSASFRAPNSVAELAAGGYHILLAPDTTLLRNVRRILMRFFSPSNGQHLVPVQTAESVQLLYELTTRPEVCLLLHASHAGLKAMAKQKIFRFCSAVHAFHRNGNYSTYLTGNATESDEDRLLRTQNICLRLAEDAGVSCRAALAE</sequence>
<evidence type="ECO:0000313" key="12">
    <source>
        <dbReference type="EMBL" id="KAF7351334.1"/>
    </source>
</evidence>
<keyword evidence="4" id="KW-0349">Heme</keyword>
<dbReference type="OrthoDB" id="3055290at2759"/>
<dbReference type="GO" id="GO:0004497">
    <property type="term" value="F:monooxygenase activity"/>
    <property type="evidence" value="ECO:0007669"/>
    <property type="project" value="UniProtKB-KW"/>
</dbReference>
<comment type="caution">
    <text evidence="12">The sequence shown here is derived from an EMBL/GenBank/DDBJ whole genome shotgun (WGS) entry which is preliminary data.</text>
</comment>
<dbReference type="GO" id="GO:0016020">
    <property type="term" value="C:membrane"/>
    <property type="evidence" value="ECO:0007669"/>
    <property type="project" value="UniProtKB-SubCell"/>
</dbReference>
<evidence type="ECO:0000256" key="11">
    <source>
        <dbReference type="ARBA" id="ARBA00023136"/>
    </source>
</evidence>
<comment type="subcellular location">
    <subcellularLocation>
        <location evidence="2">Membrane</location>
        <topology evidence="2">Single-pass membrane protein</topology>
    </subcellularLocation>
</comment>
<keyword evidence="7" id="KW-1133">Transmembrane helix</keyword>
<accession>A0A8H6Y3P5</accession>
<evidence type="ECO:0000256" key="7">
    <source>
        <dbReference type="ARBA" id="ARBA00022989"/>
    </source>
</evidence>
<evidence type="ECO:0000256" key="6">
    <source>
        <dbReference type="ARBA" id="ARBA00022723"/>
    </source>
</evidence>
<evidence type="ECO:0000256" key="1">
    <source>
        <dbReference type="ARBA" id="ARBA00001971"/>
    </source>
</evidence>